<evidence type="ECO:0000313" key="3">
    <source>
        <dbReference type="EMBL" id="MCW1925723.1"/>
    </source>
</evidence>
<feature type="signal peptide" evidence="1">
    <location>
        <begin position="1"/>
        <end position="24"/>
    </location>
</feature>
<reference evidence="3 4" key="1">
    <citation type="submission" date="2022-10" db="EMBL/GenBank/DDBJ databases">
        <title>Luteolibacter arcticus strain CCTCC AB 2014275, whole genome shotgun sequencing project.</title>
        <authorList>
            <person name="Zhao G."/>
            <person name="Shen L."/>
        </authorList>
    </citation>
    <scope>NUCLEOTIDE SEQUENCE [LARGE SCALE GENOMIC DNA]</scope>
    <source>
        <strain evidence="3 4">CCTCC AB 2014275</strain>
    </source>
</reference>
<dbReference type="Gene3D" id="2.60.40.10">
    <property type="entry name" value="Immunoglobulins"/>
    <property type="match status" value="3"/>
</dbReference>
<name>A0ABT3GQB8_9BACT</name>
<dbReference type="Pfam" id="PF12708">
    <property type="entry name" value="Pect-lyase_RHGA_epim"/>
    <property type="match status" value="1"/>
</dbReference>
<comment type="caution">
    <text evidence="3">The sequence shown here is derived from an EMBL/GenBank/DDBJ whole genome shotgun (WGS) entry which is preliminary data.</text>
</comment>
<dbReference type="Proteomes" id="UP001320876">
    <property type="component" value="Unassembled WGS sequence"/>
</dbReference>
<evidence type="ECO:0000313" key="4">
    <source>
        <dbReference type="Proteomes" id="UP001320876"/>
    </source>
</evidence>
<dbReference type="InterPro" id="IPR003961">
    <property type="entry name" value="FN3_dom"/>
</dbReference>
<feature type="chain" id="PRO_5045799744" evidence="1">
    <location>
        <begin position="25"/>
        <end position="1441"/>
    </location>
</feature>
<dbReference type="CDD" id="cd00063">
    <property type="entry name" value="FN3"/>
    <property type="match status" value="1"/>
</dbReference>
<dbReference type="Pfam" id="PF17957">
    <property type="entry name" value="Big_7"/>
    <property type="match status" value="2"/>
</dbReference>
<dbReference type="InterPro" id="IPR036116">
    <property type="entry name" value="FN3_sf"/>
</dbReference>
<dbReference type="SUPFAM" id="SSF49265">
    <property type="entry name" value="Fibronectin type III"/>
    <property type="match status" value="1"/>
</dbReference>
<protein>
    <submittedName>
        <fullName evidence="3">Ig-like domain-containing protein</fullName>
    </submittedName>
</protein>
<dbReference type="RefSeq" id="WP_264489830.1">
    <property type="nucleotide sequence ID" value="NZ_JAPDDT010000016.1"/>
</dbReference>
<dbReference type="SUPFAM" id="SSF51126">
    <property type="entry name" value="Pectin lyase-like"/>
    <property type="match status" value="1"/>
</dbReference>
<dbReference type="InterPro" id="IPR024535">
    <property type="entry name" value="RHGA/B-epi-like_pectate_lyase"/>
</dbReference>
<dbReference type="Gene3D" id="2.160.20.10">
    <property type="entry name" value="Single-stranded right-handed beta-helix, Pectin lyase-like"/>
    <property type="match status" value="1"/>
</dbReference>
<dbReference type="Gene3D" id="2.60.120.200">
    <property type="match status" value="2"/>
</dbReference>
<gene>
    <name evidence="3" type="ORF">OKA05_24410</name>
</gene>
<dbReference type="InterPro" id="IPR013320">
    <property type="entry name" value="ConA-like_dom_sf"/>
</dbReference>
<dbReference type="EMBL" id="JAPDDT010000016">
    <property type="protein sequence ID" value="MCW1925723.1"/>
    <property type="molecule type" value="Genomic_DNA"/>
</dbReference>
<dbReference type="InterPro" id="IPR011050">
    <property type="entry name" value="Pectin_lyase_fold/virulence"/>
</dbReference>
<dbReference type="InterPro" id="IPR013783">
    <property type="entry name" value="Ig-like_fold"/>
</dbReference>
<keyword evidence="1" id="KW-0732">Signal</keyword>
<organism evidence="3 4">
    <name type="scientific">Luteolibacter arcticus</name>
    <dbReference type="NCBI Taxonomy" id="1581411"/>
    <lineage>
        <taxon>Bacteria</taxon>
        <taxon>Pseudomonadati</taxon>
        <taxon>Verrucomicrobiota</taxon>
        <taxon>Verrucomicrobiia</taxon>
        <taxon>Verrucomicrobiales</taxon>
        <taxon>Verrucomicrobiaceae</taxon>
        <taxon>Luteolibacter</taxon>
    </lineage>
</organism>
<dbReference type="PROSITE" id="PS50853">
    <property type="entry name" value="FN3"/>
    <property type="match status" value="1"/>
</dbReference>
<feature type="domain" description="Fibronectin type-III" evidence="2">
    <location>
        <begin position="943"/>
        <end position="1031"/>
    </location>
</feature>
<keyword evidence="4" id="KW-1185">Reference proteome</keyword>
<evidence type="ECO:0000256" key="1">
    <source>
        <dbReference type="SAM" id="SignalP"/>
    </source>
</evidence>
<dbReference type="InterPro" id="IPR012334">
    <property type="entry name" value="Pectin_lyas_fold"/>
</dbReference>
<evidence type="ECO:0000259" key="2">
    <source>
        <dbReference type="PROSITE" id="PS50853"/>
    </source>
</evidence>
<accession>A0ABT3GQB8</accession>
<sequence length="1441" mass="150282">MRTYRSPAIAFTLWAHLHFHPAGAAAYQGSASDSFAYSDGANLQTNTASGGNGFSAAWGSSTSTGVTLTPAASSAIVTGGQAVIDGTSSSALAFRDLGQIVDSGDFYFSYHTALNTLNTGRTTNFAFFGTTDSQKSGEREKIAFGQNSNANAALSTGGNFGINYLNSFSVANSASPVAYNATQSLVVGRITFNASGNLDRVRFYLNPAGTTEPATAYIDDTSVNLGTISALRLFAGGTSTVAGSTSAASVNFDNVRLGSTFASVVGEIIVPVQYSQIWGNNGSTWNRAVLKDWSKVGYRAGEQEIPSWSTGVDVTDHGAVGDGTTDCTAAFNAALAACPANKAVHIPNGNYLISGYVNVSKNNTVLRGESRDGVIIKINTNLTAEYGGDYSFGGGFLRIQGGSEKGIESLTIKFPPTPYAGHFNEIGQNGIDFAGATNCWIRNIRMINVDYGIDGGGTYNSILDTQFDVESGRTANGSTGHHGIDLYGDNNLVRGFRFNCDLLHELSVEANATDNVFSSGSGVNVALDNHSNIGAEDPVRNLYSDIDCGTGNPYTSNATVTEPENSASTGTTMGTVYWNIRSAANQPVAKWLRTVSVGTKTADATAMQWTGAFGNLWTGPLTDYWHEKITPANLSPQDIYSAQLAYRQENPPPVVTFTSLSSVTPPAALPQSTDLSVTVTAVGASSTAISSVDLYLDDHLIARKTAAPYTWNAADSSLLADLPSGSYYFSAIATDALGRIGTEVQRVNINLPSGSGLSSRETHSDERIYQTSRATGPGSYVLTGAGRDFQAYLDEGAILSRTISGTTTLVTRVDSFQNSGGKAGLMFRGTAGRPGGNPMTLLTVNANGTSGLLYQVRATGNGSPTTVKTIPNIAVPVWLRLERNGTTHTASYSTNGTSWTAVESTTVDLGGTIYGSIAFTPRQYRTVSQANFSQTSFGATLATPGMPAVTSGSGQLTLEWSPSWEASSYQVQRATSSGGTYTTIATGVEATTFTDTGLSSGTPYYYKVLGERLGVTGPASGVGSGTATVPLVVTINTPAEGASLVQGNNLTVNASATGGTVSNLKLSVNGVLMHQENTAPYDWSAASDAALGDLSAGLHDLSVTATASGGNTSTATRQIAVGLADGSGLQLTELGPLFEHFTVRNTALAAYSVRAAGTDLWGSSDQGGLVTRPITGDSVAIVKVESLANTNVWAKAGLTFRDGTASNAANVAFILSAANGVSFQVRPTIGAATTYTAFGGITAPVWLRLTRQGNNFTAAFSANGTTWTSAGTKTATVAATAQAGLAVTSHNAALSTTATFSGFRLETVNSLAGWRALTFSPADLSNPAISGDDADPDHDGLTNFHEFVTDLNPHLDDRNLNRVQGATDGLSTFTLQFRQRKDLGGAPRVFQQSTDLSDWPEVVPSSVDVLQDLGNAAIYEARFPLTGEGGFFRVLYPGPTQ</sequence>
<dbReference type="SUPFAM" id="SSF49899">
    <property type="entry name" value="Concanavalin A-like lectins/glucanases"/>
    <property type="match status" value="2"/>
</dbReference>
<proteinExistence type="predicted"/>